<name>A0AAD4XX00_9MAGN</name>
<gene>
    <name evidence="1" type="ORF">MKW98_011031</name>
</gene>
<organism evidence="1 2">
    <name type="scientific">Papaver atlanticum</name>
    <dbReference type="NCBI Taxonomy" id="357466"/>
    <lineage>
        <taxon>Eukaryota</taxon>
        <taxon>Viridiplantae</taxon>
        <taxon>Streptophyta</taxon>
        <taxon>Embryophyta</taxon>
        <taxon>Tracheophyta</taxon>
        <taxon>Spermatophyta</taxon>
        <taxon>Magnoliopsida</taxon>
        <taxon>Ranunculales</taxon>
        <taxon>Papaveraceae</taxon>
        <taxon>Papaveroideae</taxon>
        <taxon>Papaver</taxon>
    </lineage>
</organism>
<proteinExistence type="predicted"/>
<dbReference type="EMBL" id="JAJJMB010001160">
    <property type="protein sequence ID" value="KAI3958343.1"/>
    <property type="molecule type" value="Genomic_DNA"/>
</dbReference>
<reference evidence="1" key="1">
    <citation type="submission" date="2022-04" db="EMBL/GenBank/DDBJ databases">
        <title>A functionally conserved STORR gene fusion in Papaver species that diverged 16.8 million years ago.</title>
        <authorList>
            <person name="Catania T."/>
        </authorList>
    </citation>
    <scope>NUCLEOTIDE SEQUENCE</scope>
    <source>
        <strain evidence="1">S-188037</strain>
    </source>
</reference>
<keyword evidence="2" id="KW-1185">Reference proteome</keyword>
<sequence>MSKFLFLGFDNLLLGNIYRTTEHEEVRNSCRICRRWTAHNSGCKEPIKRSEKLLLRLSWRLLLKLICWL</sequence>
<comment type="caution">
    <text evidence="1">The sequence shown here is derived from an EMBL/GenBank/DDBJ whole genome shotgun (WGS) entry which is preliminary data.</text>
</comment>
<dbReference type="Proteomes" id="UP001202328">
    <property type="component" value="Unassembled WGS sequence"/>
</dbReference>
<protein>
    <submittedName>
        <fullName evidence="1">Uncharacterized protein</fullName>
    </submittedName>
</protein>
<evidence type="ECO:0000313" key="2">
    <source>
        <dbReference type="Proteomes" id="UP001202328"/>
    </source>
</evidence>
<accession>A0AAD4XX00</accession>
<dbReference type="AlphaFoldDB" id="A0AAD4XX00"/>
<evidence type="ECO:0000313" key="1">
    <source>
        <dbReference type="EMBL" id="KAI3958343.1"/>
    </source>
</evidence>